<keyword evidence="1" id="KW-1133">Transmembrane helix</keyword>
<evidence type="ECO:0000256" key="1">
    <source>
        <dbReference type="SAM" id="Phobius"/>
    </source>
</evidence>
<reference evidence="2 3" key="1">
    <citation type="submission" date="2019-03" db="EMBL/GenBank/DDBJ databases">
        <title>Genomics of glacier-inhabiting Cryobacterium strains.</title>
        <authorList>
            <person name="Liu Q."/>
            <person name="Xin Y.-H."/>
        </authorList>
    </citation>
    <scope>NUCLEOTIDE SEQUENCE [LARGE SCALE GENOMIC DNA]</scope>
    <source>
        <strain evidence="2 3">Sr36</strain>
    </source>
</reference>
<dbReference type="Proteomes" id="UP000298154">
    <property type="component" value="Unassembled WGS sequence"/>
</dbReference>
<protein>
    <recommendedName>
        <fullName evidence="4">Pilus assembly protein</fullName>
    </recommendedName>
</protein>
<dbReference type="PROSITE" id="PS51257">
    <property type="entry name" value="PROKAR_LIPOPROTEIN"/>
    <property type="match status" value="1"/>
</dbReference>
<keyword evidence="3" id="KW-1185">Reference proteome</keyword>
<proteinExistence type="predicted"/>
<evidence type="ECO:0008006" key="4">
    <source>
        <dbReference type="Google" id="ProtNLM"/>
    </source>
</evidence>
<accession>A0A4R9AQN2</accession>
<gene>
    <name evidence="2" type="ORF">E3T47_06060</name>
</gene>
<feature type="transmembrane region" description="Helical" evidence="1">
    <location>
        <begin position="21"/>
        <end position="42"/>
    </location>
</feature>
<evidence type="ECO:0000313" key="2">
    <source>
        <dbReference type="EMBL" id="TFD66738.1"/>
    </source>
</evidence>
<dbReference type="InterPro" id="IPR049790">
    <property type="entry name" value="Rv3655c/TadE"/>
</dbReference>
<dbReference type="OrthoDB" id="5125815at2"/>
<dbReference type="RefSeq" id="WP_134555256.1">
    <property type="nucleotide sequence ID" value="NZ_SOHK01000009.1"/>
</dbReference>
<dbReference type="NCBIfam" id="NF041390">
    <property type="entry name" value="TadE_Rv3655c"/>
    <property type="match status" value="1"/>
</dbReference>
<dbReference type="AlphaFoldDB" id="A0A4R9AQN2"/>
<dbReference type="EMBL" id="SOHK01000009">
    <property type="protein sequence ID" value="TFD66738.1"/>
    <property type="molecule type" value="Genomic_DNA"/>
</dbReference>
<sequence>MRSVSGRGGRRDARGSTTAEFATAFPAVVLVLACCLGAVQVVGVQVRLTDAAASAARALARGDSPGRAAGLVQSAVSGASLSSERRGEFVCARVAAQGLPGIFVGLILEAHSCALAGGL</sequence>
<keyword evidence="1" id="KW-0812">Transmembrane</keyword>
<keyword evidence="1" id="KW-0472">Membrane</keyword>
<organism evidence="2 3">
    <name type="scientific">Cryobacterium ruanii</name>
    <dbReference type="NCBI Taxonomy" id="1259197"/>
    <lineage>
        <taxon>Bacteria</taxon>
        <taxon>Bacillati</taxon>
        <taxon>Actinomycetota</taxon>
        <taxon>Actinomycetes</taxon>
        <taxon>Micrococcales</taxon>
        <taxon>Microbacteriaceae</taxon>
        <taxon>Cryobacterium</taxon>
    </lineage>
</organism>
<evidence type="ECO:0000313" key="3">
    <source>
        <dbReference type="Proteomes" id="UP000298154"/>
    </source>
</evidence>
<comment type="caution">
    <text evidence="2">The sequence shown here is derived from an EMBL/GenBank/DDBJ whole genome shotgun (WGS) entry which is preliminary data.</text>
</comment>
<name>A0A4R9AQN2_9MICO</name>